<evidence type="ECO:0000256" key="1">
    <source>
        <dbReference type="SAM" id="Phobius"/>
    </source>
</evidence>
<organism evidence="2 3">
    <name type="scientific">Halocatena salina</name>
    <dbReference type="NCBI Taxonomy" id="2934340"/>
    <lineage>
        <taxon>Archaea</taxon>
        <taxon>Methanobacteriati</taxon>
        <taxon>Methanobacteriota</taxon>
        <taxon>Stenosarchaea group</taxon>
        <taxon>Halobacteria</taxon>
        <taxon>Halobacteriales</taxon>
        <taxon>Natronomonadaceae</taxon>
        <taxon>Halocatena</taxon>
    </lineage>
</organism>
<name>A0A8U0A6I5_9EURY</name>
<dbReference type="GeneID" id="71927100"/>
<keyword evidence="1" id="KW-0472">Membrane</keyword>
<feature type="transmembrane region" description="Helical" evidence="1">
    <location>
        <begin position="97"/>
        <end position="114"/>
    </location>
</feature>
<feature type="transmembrane region" description="Helical" evidence="1">
    <location>
        <begin position="363"/>
        <end position="380"/>
    </location>
</feature>
<proteinExistence type="predicted"/>
<dbReference type="Pfam" id="PF01889">
    <property type="entry name" value="DUF63"/>
    <property type="match status" value="1"/>
</dbReference>
<dbReference type="InterPro" id="IPR002749">
    <property type="entry name" value="DUF63"/>
</dbReference>
<reference evidence="2" key="1">
    <citation type="submission" date="2022-04" db="EMBL/GenBank/DDBJ databases">
        <title>Halocatena sp. nov., isolated from a salt lake.</title>
        <authorList>
            <person name="Cui H.-L."/>
        </authorList>
    </citation>
    <scope>NUCLEOTIDE SEQUENCE</scope>
    <source>
        <strain evidence="2">AD-1</strain>
    </source>
</reference>
<feature type="transmembrane region" description="Helical" evidence="1">
    <location>
        <begin position="236"/>
        <end position="258"/>
    </location>
</feature>
<protein>
    <submittedName>
        <fullName evidence="2">DUF63 family protein</fullName>
    </submittedName>
</protein>
<feature type="transmembrane region" description="Helical" evidence="1">
    <location>
        <begin position="265"/>
        <end position="283"/>
    </location>
</feature>
<evidence type="ECO:0000313" key="2">
    <source>
        <dbReference type="EMBL" id="UPM43537.1"/>
    </source>
</evidence>
<dbReference type="KEGG" id="haad:MW046_03595"/>
<keyword evidence="1" id="KW-0812">Transmembrane</keyword>
<feature type="transmembrane region" description="Helical" evidence="1">
    <location>
        <begin position="326"/>
        <end position="351"/>
    </location>
</feature>
<sequence>MDSTERLGSVVSSGRAWIVTAVVATVVVAGGALAFPRQVYDRFIWQYFWGPVYADAYNARCAVLTEEGAKPLTDGCFQAEATGQIVARPGYTVISEIGYAILLLFMLVGVYFLVRRLQLGRNRRIFFALVPFMFLGGALRVVEDATDAVVARTDVGAVIGYPLNTLIISPVIYGVVFVLTLAAILIGLGLVKWDVVQFDQYPVVVAAIGTAAVALTVGYIGYLVATIDTSGTRIGFYPQLPVAVLVLSGLIAGGLYAGLDRFAPWVNEGTGLMGLVVLFAHALDGVANVIAADWMGALGMGFLGYDPKHPANRIIIEVTRAAVPQSIIDIIGSAWPFLLVKIVAAVLVISLFDDRIFEDSPQYAMLLLVAIVAVGLGPGTRDMLRATFGI</sequence>
<keyword evidence="1" id="KW-1133">Transmembrane helix</keyword>
<feature type="transmembrane region" description="Helical" evidence="1">
    <location>
        <begin position="203"/>
        <end position="224"/>
    </location>
</feature>
<dbReference type="AlphaFoldDB" id="A0A8U0A6I5"/>
<dbReference type="RefSeq" id="WP_247994201.1">
    <property type="nucleotide sequence ID" value="NZ_CP096019.1"/>
</dbReference>
<dbReference type="EMBL" id="CP096019">
    <property type="protein sequence ID" value="UPM43537.1"/>
    <property type="molecule type" value="Genomic_DNA"/>
</dbReference>
<dbReference type="Proteomes" id="UP000831768">
    <property type="component" value="Chromosome"/>
</dbReference>
<feature type="transmembrane region" description="Helical" evidence="1">
    <location>
        <begin position="16"/>
        <end position="35"/>
    </location>
</feature>
<gene>
    <name evidence="2" type="ORF">MW046_03595</name>
</gene>
<dbReference type="PANTHER" id="PTHR40700">
    <property type="entry name" value="HYPOTHETICAL MEMBRANE PROTEIN, CONSERVED, DUF63 FAMILY"/>
    <property type="match status" value="1"/>
</dbReference>
<keyword evidence="3" id="KW-1185">Reference proteome</keyword>
<feature type="transmembrane region" description="Helical" evidence="1">
    <location>
        <begin position="171"/>
        <end position="191"/>
    </location>
</feature>
<evidence type="ECO:0000313" key="3">
    <source>
        <dbReference type="Proteomes" id="UP000831768"/>
    </source>
</evidence>
<accession>A0A8U0A6I5</accession>
<dbReference type="PANTHER" id="PTHR40700:SF1">
    <property type="entry name" value="DUF63 DOMAIN-CONTAINING PROTEIN"/>
    <property type="match status" value="1"/>
</dbReference>